<reference evidence="1 2" key="1">
    <citation type="submission" date="2018-10" db="EMBL/GenBank/DDBJ databases">
        <title>Phylogenomics of Brevibacillus.</title>
        <authorList>
            <person name="Dunlap C."/>
        </authorList>
    </citation>
    <scope>NUCLEOTIDE SEQUENCE [LARGE SCALE GENOMIC DNA]</scope>
    <source>
        <strain evidence="1 2">JCM 15085</strain>
    </source>
</reference>
<sequence length="373" mass="43128">MKILVCYVMKSLAKTYLPENIEALVAESAEEYFRLVHLYQPDSVILFSEMFTDPVWEWLPAVREKLPVQTQLIVIPLYRDEKKIQQVVEEMPLQGVYLLSAKLSQWEIREQISLLLGFSEADTETPSINGDGQVTAMMSYGASGITTFCINFPVLLAKQNPDKKILVLDMNDAKPDLTRFFKLQQHQLALFRPDFLDVKTAGKRNWARICKQSEHTGNLYYAHAANKWKSAELSNMIEVLRRQFDYVYVDWGYCFPESETLHRMMHLANRILLFVRADPFSIESAKEWIHTWKSRGITCEVLLSHLDKGHPYRIGEDVAVYGVVPRISESRLMQSQRSCSVLVEEMFPPKIYKNSLEEIIKSEHLANSVVLTR</sequence>
<dbReference type="RefSeq" id="WP_122913142.1">
    <property type="nucleotide sequence ID" value="NZ_RHHT01000018.1"/>
</dbReference>
<dbReference type="EMBL" id="RHHT01000018">
    <property type="protein sequence ID" value="RNB79671.1"/>
    <property type="molecule type" value="Genomic_DNA"/>
</dbReference>
<dbReference type="SUPFAM" id="SSF52540">
    <property type="entry name" value="P-loop containing nucleoside triphosphate hydrolases"/>
    <property type="match status" value="1"/>
</dbReference>
<gene>
    <name evidence="1" type="ORF">EDM58_09510</name>
</gene>
<dbReference type="Gene3D" id="3.40.50.300">
    <property type="entry name" value="P-loop containing nucleotide triphosphate hydrolases"/>
    <property type="match status" value="1"/>
</dbReference>
<evidence type="ECO:0000313" key="1">
    <source>
        <dbReference type="EMBL" id="RNB79671.1"/>
    </source>
</evidence>
<dbReference type="AlphaFoldDB" id="A0A3M8CWE2"/>
<name>A0A3M8CWE2_9BACL</name>
<evidence type="ECO:0000313" key="2">
    <source>
        <dbReference type="Proteomes" id="UP000281915"/>
    </source>
</evidence>
<evidence type="ECO:0008006" key="3">
    <source>
        <dbReference type="Google" id="ProtNLM"/>
    </source>
</evidence>
<protein>
    <recommendedName>
        <fullName evidence="3">ParA family protein</fullName>
    </recommendedName>
</protein>
<comment type="caution">
    <text evidence="1">The sequence shown here is derived from an EMBL/GenBank/DDBJ whole genome shotgun (WGS) entry which is preliminary data.</text>
</comment>
<dbReference type="InterPro" id="IPR027417">
    <property type="entry name" value="P-loop_NTPase"/>
</dbReference>
<dbReference type="Proteomes" id="UP000281915">
    <property type="component" value="Unassembled WGS sequence"/>
</dbReference>
<proteinExistence type="predicted"/>
<organism evidence="1 2">
    <name type="scientific">Brevibacillus panacihumi</name>
    <dbReference type="NCBI Taxonomy" id="497735"/>
    <lineage>
        <taxon>Bacteria</taxon>
        <taxon>Bacillati</taxon>
        <taxon>Bacillota</taxon>
        <taxon>Bacilli</taxon>
        <taxon>Bacillales</taxon>
        <taxon>Paenibacillaceae</taxon>
        <taxon>Brevibacillus</taxon>
    </lineage>
</organism>
<accession>A0A3M8CWE2</accession>